<reference evidence="8" key="2">
    <citation type="submission" date="2020-09" db="EMBL/GenBank/DDBJ databases">
        <authorList>
            <person name="Sun Q."/>
            <person name="Zhou Y."/>
        </authorList>
    </citation>
    <scope>NUCLEOTIDE SEQUENCE</scope>
    <source>
        <strain evidence="8">CGMCC 1.6293</strain>
    </source>
</reference>
<evidence type="ECO:0000313" key="9">
    <source>
        <dbReference type="Proteomes" id="UP000649829"/>
    </source>
</evidence>
<accession>A0A917SKQ9</accession>
<comment type="subcellular location">
    <subcellularLocation>
        <location evidence="1">Cell membrane</location>
        <topology evidence="1">Multi-pass membrane protein</topology>
    </subcellularLocation>
</comment>
<keyword evidence="4 6" id="KW-1133">Transmembrane helix</keyword>
<dbReference type="Proteomes" id="UP000649829">
    <property type="component" value="Unassembled WGS sequence"/>
</dbReference>
<feature type="domain" description="Type II secretion system protein GspF" evidence="7">
    <location>
        <begin position="189"/>
        <end position="317"/>
    </location>
</feature>
<dbReference type="RefSeq" id="WP_028285160.1">
    <property type="nucleotide sequence ID" value="NZ_BMLF01000001.1"/>
</dbReference>
<dbReference type="PANTHER" id="PTHR35007:SF2">
    <property type="entry name" value="PILUS ASSEMBLE PROTEIN"/>
    <property type="match status" value="1"/>
</dbReference>
<protein>
    <recommendedName>
        <fullName evidence="7">Type II secretion system protein GspF domain-containing protein</fullName>
    </recommendedName>
</protein>
<organism evidence="8 9">
    <name type="scientific">Pseudooceanicola nanhaiensis</name>
    <dbReference type="NCBI Taxonomy" id="375761"/>
    <lineage>
        <taxon>Bacteria</taxon>
        <taxon>Pseudomonadati</taxon>
        <taxon>Pseudomonadota</taxon>
        <taxon>Alphaproteobacteria</taxon>
        <taxon>Rhodobacterales</taxon>
        <taxon>Paracoccaceae</taxon>
        <taxon>Pseudooceanicola</taxon>
    </lineage>
</organism>
<dbReference type="InterPro" id="IPR018076">
    <property type="entry name" value="T2SS_GspF_dom"/>
</dbReference>
<dbReference type="AlphaFoldDB" id="A0A917SKQ9"/>
<dbReference type="Pfam" id="PF00482">
    <property type="entry name" value="T2SSF"/>
    <property type="match status" value="1"/>
</dbReference>
<evidence type="ECO:0000256" key="4">
    <source>
        <dbReference type="ARBA" id="ARBA00022989"/>
    </source>
</evidence>
<sequence>MDQVTTYLAALGIPSDPRLLVQVMVGAGLFIAVLGIGAAVRSGPTPQQRRIRAAAPDSAGSQIVRPWDNDPTGALRLFVPRSGQERGKIALRLRQAGYHGAGAVRTYFMVRTALAFILPSLFIWVAWFGAALPSAVARLVEPASRLETAQVFLVAVGFVVAGFYGPSLWLRQKVKDRRKAIRRGMPGALDLLQVAIEAGLGFDAAMTRVAHEIGRFCPPIADEFTILQLEIHAGKPRDRAFAELERRTGVEEMASFANVIQQATEFGTPVSQALETYATEMRTDRELQAQAKANQLPVKMSGVLAGFMMPVLLLIMLTPIAIRWVTVM</sequence>
<dbReference type="GO" id="GO:0005886">
    <property type="term" value="C:plasma membrane"/>
    <property type="evidence" value="ECO:0007669"/>
    <property type="project" value="UniProtKB-SubCell"/>
</dbReference>
<keyword evidence="3 6" id="KW-0812">Transmembrane</keyword>
<feature type="transmembrane region" description="Helical" evidence="6">
    <location>
        <begin position="20"/>
        <end position="40"/>
    </location>
</feature>
<keyword evidence="2" id="KW-1003">Cell membrane</keyword>
<evidence type="ECO:0000256" key="5">
    <source>
        <dbReference type="ARBA" id="ARBA00023136"/>
    </source>
</evidence>
<evidence type="ECO:0000259" key="7">
    <source>
        <dbReference type="Pfam" id="PF00482"/>
    </source>
</evidence>
<keyword evidence="5 6" id="KW-0472">Membrane</keyword>
<proteinExistence type="predicted"/>
<gene>
    <name evidence="8" type="ORF">GCM10011534_01890</name>
</gene>
<feature type="transmembrane region" description="Helical" evidence="6">
    <location>
        <begin position="149"/>
        <end position="170"/>
    </location>
</feature>
<evidence type="ECO:0000256" key="2">
    <source>
        <dbReference type="ARBA" id="ARBA00022475"/>
    </source>
</evidence>
<name>A0A917SKQ9_9RHOB</name>
<evidence type="ECO:0000256" key="1">
    <source>
        <dbReference type="ARBA" id="ARBA00004651"/>
    </source>
</evidence>
<feature type="transmembrane region" description="Helical" evidence="6">
    <location>
        <begin position="113"/>
        <end position="137"/>
    </location>
</feature>
<comment type="caution">
    <text evidence="8">The sequence shown here is derived from an EMBL/GenBank/DDBJ whole genome shotgun (WGS) entry which is preliminary data.</text>
</comment>
<evidence type="ECO:0000256" key="6">
    <source>
        <dbReference type="SAM" id="Phobius"/>
    </source>
</evidence>
<feature type="transmembrane region" description="Helical" evidence="6">
    <location>
        <begin position="302"/>
        <end position="322"/>
    </location>
</feature>
<keyword evidence="9" id="KW-1185">Reference proteome</keyword>
<dbReference type="PANTHER" id="PTHR35007">
    <property type="entry name" value="INTEGRAL MEMBRANE PROTEIN-RELATED"/>
    <property type="match status" value="1"/>
</dbReference>
<dbReference type="EMBL" id="BMLF01000001">
    <property type="protein sequence ID" value="GGL83571.1"/>
    <property type="molecule type" value="Genomic_DNA"/>
</dbReference>
<evidence type="ECO:0000256" key="3">
    <source>
        <dbReference type="ARBA" id="ARBA00022692"/>
    </source>
</evidence>
<evidence type="ECO:0000313" key="8">
    <source>
        <dbReference type="EMBL" id="GGL83571.1"/>
    </source>
</evidence>
<reference evidence="8" key="1">
    <citation type="journal article" date="2014" name="Int. J. Syst. Evol. Microbiol.">
        <title>Complete genome sequence of Corynebacterium casei LMG S-19264T (=DSM 44701T), isolated from a smear-ripened cheese.</title>
        <authorList>
            <consortium name="US DOE Joint Genome Institute (JGI-PGF)"/>
            <person name="Walter F."/>
            <person name="Albersmeier A."/>
            <person name="Kalinowski J."/>
            <person name="Ruckert C."/>
        </authorList>
    </citation>
    <scope>NUCLEOTIDE SEQUENCE</scope>
    <source>
        <strain evidence="8">CGMCC 1.6293</strain>
    </source>
</reference>